<accession>A0A2X0J6B4</accession>
<evidence type="ECO:0000313" key="2">
    <source>
        <dbReference type="EMBL" id="RAG85856.1"/>
    </source>
</evidence>
<reference evidence="2 3" key="1">
    <citation type="submission" date="2018-06" db="EMBL/GenBank/DDBJ databases">
        <title>Streptacidiphilus pinicola sp. nov., isolated from pine grove soil.</title>
        <authorList>
            <person name="Roh S.G."/>
            <person name="Park S."/>
            <person name="Kim M.-K."/>
            <person name="Yun B.-R."/>
            <person name="Park J."/>
            <person name="Kim M.J."/>
            <person name="Kim Y.S."/>
            <person name="Kim S.B."/>
        </authorList>
    </citation>
    <scope>NUCLEOTIDE SEQUENCE [LARGE SCALE GENOMIC DNA]</scope>
    <source>
        <strain evidence="2 3">MMS16-CNU450</strain>
    </source>
</reference>
<protein>
    <submittedName>
        <fullName evidence="2">Uncharacterized protein</fullName>
    </submittedName>
</protein>
<proteinExistence type="predicted"/>
<dbReference type="Proteomes" id="UP000248889">
    <property type="component" value="Unassembled WGS sequence"/>
</dbReference>
<keyword evidence="3" id="KW-1185">Reference proteome</keyword>
<name>A0A2X0J6B4_9ACTN</name>
<sequence length="200" mass="22943">MHSGALPTGSGHPAVLPGRTYHRHMPSEPPSATEHWDATFTALPAAVLRDYLRILLATAEHYAGSRINARGVPRIWRFIDDSGRMHDDFDASRVTFWPDSGEPRWRREMANAVLSACPEFRCVAYIVGDVDLGWFPLLPWPGRPVRDRHVVLFMSHRQERASLLTYHLPFVTEGRYFRRMSIDPAHVAFLRRWSDSLRDG</sequence>
<evidence type="ECO:0000313" key="3">
    <source>
        <dbReference type="Proteomes" id="UP000248889"/>
    </source>
</evidence>
<dbReference type="AlphaFoldDB" id="A0A2X0J6B4"/>
<feature type="region of interest" description="Disordered" evidence="1">
    <location>
        <begin position="1"/>
        <end position="33"/>
    </location>
</feature>
<gene>
    <name evidence="2" type="ORF">DN069_10170</name>
</gene>
<evidence type="ECO:0000256" key="1">
    <source>
        <dbReference type="SAM" id="MobiDB-lite"/>
    </source>
</evidence>
<comment type="caution">
    <text evidence="2">The sequence shown here is derived from an EMBL/GenBank/DDBJ whole genome shotgun (WGS) entry which is preliminary data.</text>
</comment>
<dbReference type="EMBL" id="QKYN01000037">
    <property type="protein sequence ID" value="RAG85856.1"/>
    <property type="molecule type" value="Genomic_DNA"/>
</dbReference>
<organism evidence="2 3">
    <name type="scientific">Streptacidiphilus pinicola</name>
    <dbReference type="NCBI Taxonomy" id="2219663"/>
    <lineage>
        <taxon>Bacteria</taxon>
        <taxon>Bacillati</taxon>
        <taxon>Actinomycetota</taxon>
        <taxon>Actinomycetes</taxon>
        <taxon>Kitasatosporales</taxon>
        <taxon>Streptomycetaceae</taxon>
        <taxon>Streptacidiphilus</taxon>
    </lineage>
</organism>